<gene>
    <name evidence="3" type="ORF">LTR82_004747</name>
</gene>
<accession>A0AAN6FVY5</accession>
<feature type="compositionally biased region" description="Basic residues" evidence="1">
    <location>
        <begin position="462"/>
        <end position="472"/>
    </location>
</feature>
<protein>
    <recommendedName>
        <fullName evidence="2">VOC domain-containing protein</fullName>
    </recommendedName>
</protein>
<feature type="compositionally biased region" description="Polar residues" evidence="1">
    <location>
        <begin position="396"/>
        <end position="412"/>
    </location>
</feature>
<feature type="region of interest" description="Disordered" evidence="1">
    <location>
        <begin position="229"/>
        <end position="248"/>
    </location>
</feature>
<proteinExistence type="predicted"/>
<sequence>MPVSHLGLTVSEIPAATSFYLATLAPLGYRYIGQSGDSIGLGVEYADFFLTQHPRGQAVSPTHVAFTADSRLTVRNCYAAALTSGAHPSGAPSYRDRDCSVFNAAVEDLDGNVVEFVFRELIDAEEDNVPALLAPNDSRVITWQKRVANSGLHSEVESSYPSRSLRDQRATPTPELKRSRTLPANPIATTEFRSKAMLGTMLGATAGAAIAWAMMKSEGNSAREEAAFAASTRSRSATRQTSAATGLQRRYSTTESRISNSLRELGVNDSPHGRKYPPRSLARHTGQARRTLEQAPYYDENEVADALSRHTSIRRPAVPRRSKTIDVVDYGAHSRTGRENHYTAEQNATVPLDGSAAHVEAPRLARSTTHHTMTSHRINRQPVVAEDGGHMWTPPRGSTSQHTTTSRQYTKQSTREEEQDLKRRDSGISMTSHQSHQSHRSHRSRRSTVVNDRSSSASTLKPSRHGSSHRKAAAAAVPLPASTAPSRISTARPPSHPQSRAQSYVTAAQVPLPESRYSTTGYAADSAEEFDGLGDTGTVVPDDSISCVDFSTPRSSVRSSHKSSKHESRRSEVAGSDRTARPAKDRGSRSSAASPSARAREEYYSTNGRKRSTFT</sequence>
<feature type="compositionally biased region" description="Polar residues" evidence="1">
    <location>
        <begin position="448"/>
        <end position="461"/>
    </location>
</feature>
<dbReference type="EMBL" id="JASUXU010000010">
    <property type="protein sequence ID" value="KAK0324309.1"/>
    <property type="molecule type" value="Genomic_DNA"/>
</dbReference>
<dbReference type="PANTHER" id="PTHR35006">
    <property type="entry name" value="GLYOXALASE FAMILY PROTEIN (AFU_ORTHOLOGUE AFUA_5G14830)"/>
    <property type="match status" value="1"/>
</dbReference>
<dbReference type="InterPro" id="IPR029068">
    <property type="entry name" value="Glyas_Bleomycin-R_OHBP_Dase"/>
</dbReference>
<feature type="domain" description="VOC" evidence="2">
    <location>
        <begin position="2"/>
        <end position="119"/>
    </location>
</feature>
<dbReference type="Gene3D" id="3.10.180.10">
    <property type="entry name" value="2,3-Dihydroxybiphenyl 1,2-Dioxygenase, domain 1"/>
    <property type="match status" value="1"/>
</dbReference>
<dbReference type="AlphaFoldDB" id="A0AAN6FVY5"/>
<feature type="region of interest" description="Disordered" evidence="1">
    <location>
        <begin position="367"/>
        <end position="615"/>
    </location>
</feature>
<evidence type="ECO:0000259" key="2">
    <source>
        <dbReference type="PROSITE" id="PS51819"/>
    </source>
</evidence>
<evidence type="ECO:0000256" key="1">
    <source>
        <dbReference type="SAM" id="MobiDB-lite"/>
    </source>
</evidence>
<dbReference type="PROSITE" id="PS51819">
    <property type="entry name" value="VOC"/>
    <property type="match status" value="1"/>
</dbReference>
<evidence type="ECO:0000313" key="4">
    <source>
        <dbReference type="Proteomes" id="UP001168146"/>
    </source>
</evidence>
<name>A0AAN6FVY5_9PEZI</name>
<feature type="compositionally biased region" description="Low complexity" evidence="1">
    <location>
        <begin position="473"/>
        <end position="485"/>
    </location>
</feature>
<feature type="compositionally biased region" description="Basic residues" evidence="1">
    <location>
        <begin position="436"/>
        <end position="446"/>
    </location>
</feature>
<dbReference type="Proteomes" id="UP001168146">
    <property type="component" value="Unassembled WGS sequence"/>
</dbReference>
<feature type="region of interest" description="Disordered" evidence="1">
    <location>
        <begin position="264"/>
        <end position="285"/>
    </location>
</feature>
<dbReference type="InterPro" id="IPR037523">
    <property type="entry name" value="VOC_core"/>
</dbReference>
<feature type="compositionally biased region" description="Basic and acidic residues" evidence="1">
    <location>
        <begin position="413"/>
        <end position="426"/>
    </location>
</feature>
<feature type="compositionally biased region" description="Low complexity" evidence="1">
    <location>
        <begin position="229"/>
        <end position="245"/>
    </location>
</feature>
<dbReference type="PANTHER" id="PTHR35006:SF3">
    <property type="entry name" value="GLYOXALASE FAMILY PROTEIN (AFU_ORTHOLOGUE AFUA_3G06020)"/>
    <property type="match status" value="1"/>
</dbReference>
<feature type="compositionally biased region" description="Basic and acidic residues" evidence="1">
    <location>
        <begin position="578"/>
        <end position="588"/>
    </location>
</feature>
<dbReference type="SUPFAM" id="SSF54593">
    <property type="entry name" value="Glyoxalase/Bleomycin resistance protein/Dihydroxybiphenyl dioxygenase"/>
    <property type="match status" value="1"/>
</dbReference>
<feature type="region of interest" description="Disordered" evidence="1">
    <location>
        <begin position="153"/>
        <end position="183"/>
    </location>
</feature>
<evidence type="ECO:0000313" key="3">
    <source>
        <dbReference type="EMBL" id="KAK0324309.1"/>
    </source>
</evidence>
<organism evidence="3 4">
    <name type="scientific">Friedmanniomyces endolithicus</name>
    <dbReference type="NCBI Taxonomy" id="329885"/>
    <lineage>
        <taxon>Eukaryota</taxon>
        <taxon>Fungi</taxon>
        <taxon>Dikarya</taxon>
        <taxon>Ascomycota</taxon>
        <taxon>Pezizomycotina</taxon>
        <taxon>Dothideomycetes</taxon>
        <taxon>Dothideomycetidae</taxon>
        <taxon>Mycosphaerellales</taxon>
        <taxon>Teratosphaeriaceae</taxon>
        <taxon>Friedmanniomyces</taxon>
    </lineage>
</organism>
<comment type="caution">
    <text evidence="3">The sequence shown here is derived from an EMBL/GenBank/DDBJ whole genome shotgun (WGS) entry which is preliminary data.</text>
</comment>
<reference evidence="3" key="1">
    <citation type="submission" date="2021-12" db="EMBL/GenBank/DDBJ databases">
        <title>Black yeast isolated from Biological Soil Crust.</title>
        <authorList>
            <person name="Kurbessoian T."/>
        </authorList>
    </citation>
    <scope>NUCLEOTIDE SEQUENCE</scope>
    <source>
        <strain evidence="3">CCFEE 5208</strain>
    </source>
</reference>
<feature type="compositionally biased region" description="Polar residues" evidence="1">
    <location>
        <begin position="497"/>
        <end position="506"/>
    </location>
</feature>